<evidence type="ECO:0000313" key="2">
    <source>
        <dbReference type="Proteomes" id="UP000193067"/>
    </source>
</evidence>
<proteinExistence type="predicted"/>
<dbReference type="EMBL" id="KZ084099">
    <property type="protein sequence ID" value="OSD03729.1"/>
    <property type="molecule type" value="Genomic_DNA"/>
</dbReference>
<keyword evidence="2" id="KW-1185">Reference proteome</keyword>
<sequence>MCPQNRGSTRYSYIAHFLQHAYKHSRPPPRSHNMPSQARIHLQQALSRLASLAISRSGRHPINAPLAVVAINTRIATVAVPPREHHHQPVLTR</sequence>
<evidence type="ECO:0000313" key="1">
    <source>
        <dbReference type="EMBL" id="OSD03729.1"/>
    </source>
</evidence>
<reference evidence="1 2" key="1">
    <citation type="journal article" date="2015" name="Biotechnol. Biofuels">
        <title>Enhanced degradation of softwood versus hardwood by the white-rot fungus Pycnoporus coccineus.</title>
        <authorList>
            <person name="Couturier M."/>
            <person name="Navarro D."/>
            <person name="Chevret D."/>
            <person name="Henrissat B."/>
            <person name="Piumi F."/>
            <person name="Ruiz-Duenas F.J."/>
            <person name="Martinez A.T."/>
            <person name="Grigoriev I.V."/>
            <person name="Riley R."/>
            <person name="Lipzen A."/>
            <person name="Berrin J.G."/>
            <person name="Master E.R."/>
            <person name="Rosso M.N."/>
        </authorList>
    </citation>
    <scope>NUCLEOTIDE SEQUENCE [LARGE SCALE GENOMIC DNA]</scope>
    <source>
        <strain evidence="1 2">BRFM310</strain>
    </source>
</reference>
<accession>A0A1Y2IRG3</accession>
<dbReference type="AlphaFoldDB" id="A0A1Y2IRG3"/>
<protein>
    <submittedName>
        <fullName evidence="1">Uncharacterized protein</fullName>
    </submittedName>
</protein>
<organism evidence="1 2">
    <name type="scientific">Trametes coccinea (strain BRFM310)</name>
    <name type="common">Pycnoporus coccineus</name>
    <dbReference type="NCBI Taxonomy" id="1353009"/>
    <lineage>
        <taxon>Eukaryota</taxon>
        <taxon>Fungi</taxon>
        <taxon>Dikarya</taxon>
        <taxon>Basidiomycota</taxon>
        <taxon>Agaricomycotina</taxon>
        <taxon>Agaricomycetes</taxon>
        <taxon>Polyporales</taxon>
        <taxon>Polyporaceae</taxon>
        <taxon>Trametes</taxon>
    </lineage>
</organism>
<name>A0A1Y2IRG3_TRAC3</name>
<gene>
    <name evidence="1" type="ORF">PYCCODRAFT_192164</name>
</gene>
<dbReference type="Proteomes" id="UP000193067">
    <property type="component" value="Unassembled WGS sequence"/>
</dbReference>